<proteinExistence type="predicted"/>
<accession>A0A368RCD5</accession>
<sequence>MAKRVPSRAQILSRQVAQLAVASGVQTAYWGAKCLRSTLDSRRRYSACQIQSWSVKLRVYNNLLGLSTDQIKPSWGLKKARTALDGTPGPETGSNSSSGTTDWANLGDGPAGLIAELVLAKDVADYVRFRAVCRPWRRCSLDPRSQGCLDGRYHPRQWIMLDKAHAGPRLRRFLNISSGECIRMDLPALEEHTLLSLTPEGLLLLLHEATLAVRLLNPLTQQVTDLPPLTALLTTELQLARRFGWRLGGSISVCGAGVVADASAVAVSFCSPMELVVAKPGDERWTSVDNGFFRSTMTIAGRFYCATRSGVMVLDGSSDQQQPPSLLTAVDWSGSLCFYRMKDSLHLVDNGGDLMLVHRMLRRRRLDDERYARKYEAYKVDVDAGVLIPAKSFGGRAVFMGMYRTLSLSRKTFPHVAADTLYLGSDCLDRTVSYNLADGSSWERWDRDTDATSYMGSDCDDIDDGSSEPS</sequence>
<dbReference type="PANTHER" id="PTHR33165">
    <property type="entry name" value="F-BOX DOMAIN CONTAINING PROTEIN-LIKE-RELATED"/>
    <property type="match status" value="1"/>
</dbReference>
<dbReference type="EMBL" id="CM003532">
    <property type="protein sequence ID" value="RCV27734.1"/>
    <property type="molecule type" value="Genomic_DNA"/>
</dbReference>
<evidence type="ECO:0000259" key="2">
    <source>
        <dbReference type="Pfam" id="PF03478"/>
    </source>
</evidence>
<dbReference type="InterPro" id="IPR005174">
    <property type="entry name" value="KIB1-4_b-propeller"/>
</dbReference>
<protein>
    <recommendedName>
        <fullName evidence="2">KIB1-4 beta-propeller domain-containing protein</fullName>
    </recommendedName>
</protein>
<gene>
    <name evidence="3" type="ORF">SETIT_5G348600v2</name>
</gene>
<reference evidence="3" key="1">
    <citation type="journal article" date="2012" name="Nat. Biotechnol.">
        <title>Reference genome sequence of the model plant Setaria.</title>
        <authorList>
            <person name="Bennetzen J.L."/>
            <person name="Schmutz J."/>
            <person name="Wang H."/>
            <person name="Percifield R."/>
            <person name="Hawkins J."/>
            <person name="Pontaroli A.C."/>
            <person name="Estep M."/>
            <person name="Feng L."/>
            <person name="Vaughn J.N."/>
            <person name="Grimwood J."/>
            <person name="Jenkins J."/>
            <person name="Barry K."/>
            <person name="Lindquist E."/>
            <person name="Hellsten U."/>
            <person name="Deshpande S."/>
            <person name="Wang X."/>
            <person name="Wu X."/>
            <person name="Mitros T."/>
            <person name="Triplett J."/>
            <person name="Yang X."/>
            <person name="Ye C.Y."/>
            <person name="Mauro-Herrera M."/>
            <person name="Wang L."/>
            <person name="Li P."/>
            <person name="Sharma M."/>
            <person name="Sharma R."/>
            <person name="Ronald P.C."/>
            <person name="Panaud O."/>
            <person name="Kellogg E.A."/>
            <person name="Brutnell T.P."/>
            <person name="Doust A.N."/>
            <person name="Tuskan G.A."/>
            <person name="Rokhsar D."/>
            <person name="Devos K.M."/>
        </authorList>
    </citation>
    <scope>NUCLEOTIDE SEQUENCE [LARGE SCALE GENOMIC DNA]</scope>
    <source>
        <strain evidence="3">Yugu1</strain>
    </source>
</reference>
<organism evidence="3">
    <name type="scientific">Setaria italica</name>
    <name type="common">Foxtail millet</name>
    <name type="synonym">Panicum italicum</name>
    <dbReference type="NCBI Taxonomy" id="4555"/>
    <lineage>
        <taxon>Eukaryota</taxon>
        <taxon>Viridiplantae</taxon>
        <taxon>Streptophyta</taxon>
        <taxon>Embryophyta</taxon>
        <taxon>Tracheophyta</taxon>
        <taxon>Spermatophyta</taxon>
        <taxon>Magnoliopsida</taxon>
        <taxon>Liliopsida</taxon>
        <taxon>Poales</taxon>
        <taxon>Poaceae</taxon>
        <taxon>PACMAD clade</taxon>
        <taxon>Panicoideae</taxon>
        <taxon>Panicodae</taxon>
        <taxon>Paniceae</taxon>
        <taxon>Cenchrinae</taxon>
        <taxon>Setaria</taxon>
    </lineage>
</organism>
<evidence type="ECO:0000256" key="1">
    <source>
        <dbReference type="SAM" id="MobiDB-lite"/>
    </source>
</evidence>
<dbReference type="OrthoDB" id="653077at2759"/>
<feature type="region of interest" description="Disordered" evidence="1">
    <location>
        <begin position="81"/>
        <end position="102"/>
    </location>
</feature>
<feature type="domain" description="KIB1-4 beta-propeller" evidence="2">
    <location>
        <begin position="173"/>
        <end position="424"/>
    </location>
</feature>
<name>A0A368RCD5_SETIT</name>
<evidence type="ECO:0000313" key="3">
    <source>
        <dbReference type="EMBL" id="RCV27734.1"/>
    </source>
</evidence>
<dbReference type="PANTHER" id="PTHR33165:SF57">
    <property type="entry name" value="OS10G0568000 PROTEIN"/>
    <property type="match status" value="1"/>
</dbReference>
<dbReference type="Pfam" id="PF03478">
    <property type="entry name" value="Beta-prop_KIB1-4"/>
    <property type="match status" value="1"/>
</dbReference>
<feature type="compositionally biased region" description="Polar residues" evidence="1">
    <location>
        <begin position="92"/>
        <end position="102"/>
    </location>
</feature>
<dbReference type="AlphaFoldDB" id="A0A368RCD5"/>
<reference evidence="3" key="2">
    <citation type="submission" date="2015-07" db="EMBL/GenBank/DDBJ databases">
        <authorList>
            <person name="Noorani M."/>
        </authorList>
    </citation>
    <scope>NUCLEOTIDE SEQUENCE</scope>
    <source>
        <strain evidence="3">Yugu1</strain>
    </source>
</reference>